<sequence length="179" mass="20263">MPLRLHSLTNRSPRNVPGEQRPTIDQLQNSVLDWVNFTLRDTTLREPHFENSFYGPWNALLGSVFPLRRAYMVKPQTIIRKNVVAEIGEDVSFGSTGGMHEPRSRPGREKGTKFPDFVVVKVIFSNAPNPTCDHQFILIVEIKRDLAGYNSANLQIVNYMTSASSIQPDRLIYGYLVCG</sequence>
<evidence type="ECO:0000256" key="1">
    <source>
        <dbReference type="SAM" id="MobiDB-lite"/>
    </source>
</evidence>
<evidence type="ECO:0000313" key="2">
    <source>
        <dbReference type="EMBL" id="KAF9528001.1"/>
    </source>
</evidence>
<keyword evidence="3" id="KW-1185">Reference proteome</keyword>
<feature type="region of interest" description="Disordered" evidence="1">
    <location>
        <begin position="1"/>
        <end position="22"/>
    </location>
</feature>
<evidence type="ECO:0000313" key="3">
    <source>
        <dbReference type="Proteomes" id="UP000807306"/>
    </source>
</evidence>
<dbReference type="Proteomes" id="UP000807306">
    <property type="component" value="Unassembled WGS sequence"/>
</dbReference>
<comment type="caution">
    <text evidence="2">The sequence shown here is derived from an EMBL/GenBank/DDBJ whole genome shotgun (WGS) entry which is preliminary data.</text>
</comment>
<reference evidence="2" key="1">
    <citation type="submission" date="2020-11" db="EMBL/GenBank/DDBJ databases">
        <authorList>
            <consortium name="DOE Joint Genome Institute"/>
            <person name="Ahrendt S."/>
            <person name="Riley R."/>
            <person name="Andreopoulos W."/>
            <person name="Labutti K."/>
            <person name="Pangilinan J."/>
            <person name="Ruiz-Duenas F.J."/>
            <person name="Barrasa J.M."/>
            <person name="Sanchez-Garcia M."/>
            <person name="Camarero S."/>
            <person name="Miyauchi S."/>
            <person name="Serrano A."/>
            <person name="Linde D."/>
            <person name="Babiker R."/>
            <person name="Drula E."/>
            <person name="Ayuso-Fernandez I."/>
            <person name="Pacheco R."/>
            <person name="Padilla G."/>
            <person name="Ferreira P."/>
            <person name="Barriuso J."/>
            <person name="Kellner H."/>
            <person name="Castanera R."/>
            <person name="Alfaro M."/>
            <person name="Ramirez L."/>
            <person name="Pisabarro A.G."/>
            <person name="Kuo A."/>
            <person name="Tritt A."/>
            <person name="Lipzen A."/>
            <person name="He G."/>
            <person name="Yan M."/>
            <person name="Ng V."/>
            <person name="Cullen D."/>
            <person name="Martin F."/>
            <person name="Rosso M.-N."/>
            <person name="Henrissat B."/>
            <person name="Hibbett D."/>
            <person name="Martinez A.T."/>
            <person name="Grigoriev I.V."/>
        </authorList>
    </citation>
    <scope>NUCLEOTIDE SEQUENCE</scope>
    <source>
        <strain evidence="2">CBS 506.95</strain>
    </source>
</reference>
<protein>
    <submittedName>
        <fullName evidence="2">Uncharacterized protein</fullName>
    </submittedName>
</protein>
<dbReference type="OrthoDB" id="2963117at2759"/>
<accession>A0A9P6JPB4</accession>
<proteinExistence type="predicted"/>
<dbReference type="AlphaFoldDB" id="A0A9P6JPB4"/>
<gene>
    <name evidence="2" type="ORF">CPB83DRAFT_836146</name>
</gene>
<organism evidence="2 3">
    <name type="scientific">Crepidotus variabilis</name>
    <dbReference type="NCBI Taxonomy" id="179855"/>
    <lineage>
        <taxon>Eukaryota</taxon>
        <taxon>Fungi</taxon>
        <taxon>Dikarya</taxon>
        <taxon>Basidiomycota</taxon>
        <taxon>Agaricomycotina</taxon>
        <taxon>Agaricomycetes</taxon>
        <taxon>Agaricomycetidae</taxon>
        <taxon>Agaricales</taxon>
        <taxon>Agaricineae</taxon>
        <taxon>Crepidotaceae</taxon>
        <taxon>Crepidotus</taxon>
    </lineage>
</organism>
<dbReference type="EMBL" id="MU157856">
    <property type="protein sequence ID" value="KAF9528001.1"/>
    <property type="molecule type" value="Genomic_DNA"/>
</dbReference>
<name>A0A9P6JPB4_9AGAR</name>